<evidence type="ECO:0000259" key="11">
    <source>
        <dbReference type="PROSITE" id="PS51195"/>
    </source>
</evidence>
<dbReference type="InterPro" id="IPR014014">
    <property type="entry name" value="RNA_helicase_DEAD_Q_motif"/>
</dbReference>
<comment type="similarity">
    <text evidence="7">Belongs to the DEAD box helicase family.</text>
</comment>
<evidence type="ECO:0000256" key="4">
    <source>
        <dbReference type="ARBA" id="ARBA00022840"/>
    </source>
</evidence>
<dbReference type="Pfam" id="PF00270">
    <property type="entry name" value="DEAD"/>
    <property type="match status" value="1"/>
</dbReference>
<dbReference type="SUPFAM" id="SSF52540">
    <property type="entry name" value="P-loop containing nucleoside triphosphate hydrolases"/>
    <property type="match status" value="2"/>
</dbReference>
<dbReference type="PANTHER" id="PTHR24031">
    <property type="entry name" value="RNA HELICASE"/>
    <property type="match status" value="1"/>
</dbReference>
<dbReference type="EC" id="3.6.4.13" evidence="7"/>
<dbReference type="PROSITE" id="PS51192">
    <property type="entry name" value="HELICASE_ATP_BIND_1"/>
    <property type="match status" value="1"/>
</dbReference>
<organism evidence="12">
    <name type="scientific">Lepeophtheirus salmonis</name>
    <name type="common">Salmon louse</name>
    <name type="synonym">Caligus salmonis</name>
    <dbReference type="NCBI Taxonomy" id="72036"/>
    <lineage>
        <taxon>Eukaryota</taxon>
        <taxon>Metazoa</taxon>
        <taxon>Ecdysozoa</taxon>
        <taxon>Arthropoda</taxon>
        <taxon>Crustacea</taxon>
        <taxon>Multicrustacea</taxon>
        <taxon>Hexanauplia</taxon>
        <taxon>Copepoda</taxon>
        <taxon>Siphonostomatoida</taxon>
        <taxon>Caligidae</taxon>
        <taxon>Lepeophtheirus</taxon>
    </lineage>
</organism>
<evidence type="ECO:0000256" key="5">
    <source>
        <dbReference type="ARBA" id="ARBA00022884"/>
    </source>
</evidence>
<dbReference type="CDD" id="cd17946">
    <property type="entry name" value="DEADc_DDX24"/>
    <property type="match status" value="1"/>
</dbReference>
<dbReference type="AlphaFoldDB" id="A0A0K2UYW2"/>
<dbReference type="InterPro" id="IPR011545">
    <property type="entry name" value="DEAD/DEAH_box_helicase_dom"/>
</dbReference>
<feature type="compositionally biased region" description="Basic residues" evidence="8">
    <location>
        <begin position="45"/>
        <end position="55"/>
    </location>
</feature>
<dbReference type="GO" id="GO:0003723">
    <property type="term" value="F:RNA binding"/>
    <property type="evidence" value="ECO:0007669"/>
    <property type="project" value="UniProtKB-UniRule"/>
</dbReference>
<protein>
    <recommendedName>
        <fullName evidence="7">ATP-dependent RNA helicase</fullName>
        <ecNumber evidence="7">3.6.4.13</ecNumber>
    </recommendedName>
</protein>
<evidence type="ECO:0000259" key="9">
    <source>
        <dbReference type="PROSITE" id="PS51192"/>
    </source>
</evidence>
<dbReference type="InterPro" id="IPR001650">
    <property type="entry name" value="Helicase_C-like"/>
</dbReference>
<feature type="domain" description="Helicase ATP-binding" evidence="9">
    <location>
        <begin position="177"/>
        <end position="453"/>
    </location>
</feature>
<name>A0A0K2UYW2_LEPSM</name>
<evidence type="ECO:0000259" key="10">
    <source>
        <dbReference type="PROSITE" id="PS51194"/>
    </source>
</evidence>
<accession>A0A0K2UYW2</accession>
<evidence type="ECO:0000256" key="8">
    <source>
        <dbReference type="SAM" id="MobiDB-lite"/>
    </source>
</evidence>
<feature type="region of interest" description="Disordered" evidence="8">
    <location>
        <begin position="44"/>
        <end position="107"/>
    </location>
</feature>
<evidence type="ECO:0000256" key="1">
    <source>
        <dbReference type="ARBA" id="ARBA00022741"/>
    </source>
</evidence>
<evidence type="ECO:0000313" key="12">
    <source>
        <dbReference type="EMBL" id="CDW43057.1"/>
    </source>
</evidence>
<keyword evidence="3 7" id="KW-0347">Helicase</keyword>
<dbReference type="InterPro" id="IPR014001">
    <property type="entry name" value="Helicase_ATP-bd"/>
</dbReference>
<dbReference type="CDD" id="cd18787">
    <property type="entry name" value="SF2_C_DEAD"/>
    <property type="match status" value="1"/>
</dbReference>
<dbReference type="PROSITE" id="PS51194">
    <property type="entry name" value="HELICASE_CTER"/>
    <property type="match status" value="1"/>
</dbReference>
<feature type="compositionally biased region" description="Basic residues" evidence="8">
    <location>
        <begin position="88"/>
        <end position="103"/>
    </location>
</feature>
<dbReference type="Gene3D" id="3.40.50.300">
    <property type="entry name" value="P-loop containing nucleotide triphosphate hydrolases"/>
    <property type="match status" value="2"/>
</dbReference>
<keyword evidence="5 7" id="KW-0694">RNA-binding</keyword>
<dbReference type="Pfam" id="PF00271">
    <property type="entry name" value="Helicase_C"/>
    <property type="match status" value="1"/>
</dbReference>
<comment type="domain">
    <text evidence="7">The Q motif is unique to and characteristic of the DEAD box family of RNA helicases and controls ATP binding and hydrolysis.</text>
</comment>
<comment type="function">
    <text evidence="7">RNA helicase.</text>
</comment>
<evidence type="ECO:0000256" key="3">
    <source>
        <dbReference type="ARBA" id="ARBA00022806"/>
    </source>
</evidence>
<dbReference type="GO" id="GO:0016787">
    <property type="term" value="F:hydrolase activity"/>
    <property type="evidence" value="ECO:0007669"/>
    <property type="project" value="UniProtKB-KW"/>
</dbReference>
<dbReference type="EMBL" id="HACA01025696">
    <property type="protein sequence ID" value="CDW43057.1"/>
    <property type="molecule type" value="Transcribed_RNA"/>
</dbReference>
<feature type="short sequence motif" description="Q motif" evidence="6">
    <location>
        <begin position="145"/>
        <end position="173"/>
    </location>
</feature>
<evidence type="ECO:0000256" key="7">
    <source>
        <dbReference type="RuleBase" id="RU365068"/>
    </source>
</evidence>
<feature type="region of interest" description="Disordered" evidence="8">
    <location>
        <begin position="230"/>
        <end position="280"/>
    </location>
</feature>
<feature type="domain" description="Helicase C-terminal" evidence="10">
    <location>
        <begin position="502"/>
        <end position="650"/>
    </location>
</feature>
<evidence type="ECO:0000256" key="2">
    <source>
        <dbReference type="ARBA" id="ARBA00022801"/>
    </source>
</evidence>
<dbReference type="OrthoDB" id="4310724at2759"/>
<keyword evidence="4 7" id="KW-0067">ATP-binding</keyword>
<keyword evidence="2 7" id="KW-0378">Hydrolase</keyword>
<keyword evidence="1 7" id="KW-0547">Nucleotide-binding</keyword>
<evidence type="ECO:0000256" key="6">
    <source>
        <dbReference type="PROSITE-ProRule" id="PRU00552"/>
    </source>
</evidence>
<feature type="compositionally biased region" description="Acidic residues" evidence="8">
    <location>
        <begin position="230"/>
        <end position="279"/>
    </location>
</feature>
<feature type="domain" description="DEAD-box RNA helicase Q" evidence="11">
    <location>
        <begin position="145"/>
        <end position="173"/>
    </location>
</feature>
<proteinExistence type="inferred from homology"/>
<dbReference type="InterPro" id="IPR027417">
    <property type="entry name" value="P-loop_NTPase"/>
</dbReference>
<dbReference type="SMART" id="SM00490">
    <property type="entry name" value="HELICc"/>
    <property type="match status" value="1"/>
</dbReference>
<dbReference type="PROSITE" id="PS51195">
    <property type="entry name" value="Q_MOTIF"/>
    <property type="match status" value="1"/>
</dbReference>
<sequence>MVKKNRSRIQKSWQHIPLDANLMAKGAKEGLLGIEELTDYTLHTKSNRGKPKKIPVKNAPGFKGSKDLTIYNHSDSEDEPEEQEQTKGKKKKSQDTKTKKKIVSKKESKGVLEESHFLNDMQDKDEELVFESDDESSVNYHKELPEWSNVAVPEVILKAIYELGFKVPTPIQRLTLQAAISGRMDIVGAAETGSGKTLAFGIPILNGILECKENEETEDEDETEAVEEFLAEDEEESDCDMETDQPNDDNQENDLSSEEEPLDLEKEEDNESGSEDEMENAGMGCVKVIDNIDFGDIENGFVPKYKSKSGKLYAVILTPTRELAVQIKNHLTDIGKYTNIKTAVIVGGMAPQKQIRVLSHCPEIVVATPGRLWDLIQEGNPHLSKITDVKYLAIDETDRMVEKGHFEELQQLLELINENAEKKEARQTFVFSATLSLVHEPPKKNNTAGKKIMKALTPKEKLKSLTSIIGVKEKRVKVVDITRKLGTVETLTESRIHCKIDEKDYFLYYILVQHPGRTMVFCNSIDCVRRLVNLFQYLLVEPLGLHAQMHQKQRLKNLERFTQNENSILIATDVAARGLDIPHVEHVVHYQVPRTSESYIHRSGRTARANREGISVMFIEPKETHAYRKICNTLNRDEELPMFPISDELMCGIKERVNIAREYDKLSLFLRKEEVSKSWMRKAAEEADLEYFDSDDEEEDEGVISQSKKRSDSKRKLEATKQRLHHLLLQPITEASFSGKYPTKSGKLVMPTKTKQTALSKIKDESINMKNLLKRKTSKSCVKRQKFKKKKMNESN</sequence>
<dbReference type="GO" id="GO:0005524">
    <property type="term" value="F:ATP binding"/>
    <property type="evidence" value="ECO:0007669"/>
    <property type="project" value="UniProtKB-UniRule"/>
</dbReference>
<dbReference type="SMART" id="SM00487">
    <property type="entry name" value="DEXDc"/>
    <property type="match status" value="1"/>
</dbReference>
<dbReference type="GO" id="GO:0003724">
    <property type="term" value="F:RNA helicase activity"/>
    <property type="evidence" value="ECO:0007669"/>
    <property type="project" value="UniProtKB-EC"/>
</dbReference>
<feature type="region of interest" description="Disordered" evidence="8">
    <location>
        <begin position="698"/>
        <end position="717"/>
    </location>
</feature>
<comment type="catalytic activity">
    <reaction evidence="7">
        <text>ATP + H2O = ADP + phosphate + H(+)</text>
        <dbReference type="Rhea" id="RHEA:13065"/>
        <dbReference type="ChEBI" id="CHEBI:15377"/>
        <dbReference type="ChEBI" id="CHEBI:15378"/>
        <dbReference type="ChEBI" id="CHEBI:30616"/>
        <dbReference type="ChEBI" id="CHEBI:43474"/>
        <dbReference type="ChEBI" id="CHEBI:456216"/>
        <dbReference type="EC" id="3.6.4.13"/>
    </reaction>
</comment>
<reference evidence="12" key="1">
    <citation type="submission" date="2014-05" db="EMBL/GenBank/DDBJ databases">
        <authorList>
            <person name="Chronopoulou M."/>
        </authorList>
    </citation>
    <scope>NUCLEOTIDE SEQUENCE</scope>
    <source>
        <tissue evidence="12">Whole organism</tissue>
    </source>
</reference>